<protein>
    <submittedName>
        <fullName evidence="3">DUF1618 domain-containing protein</fullName>
    </submittedName>
</protein>
<evidence type="ECO:0000313" key="2">
    <source>
        <dbReference type="Proteomes" id="UP000095280"/>
    </source>
</evidence>
<accession>A0A1I8FJ09</accession>
<feature type="region of interest" description="Disordered" evidence="1">
    <location>
        <begin position="16"/>
        <end position="57"/>
    </location>
</feature>
<sequence length="355" mass="38349">VLCARTPTDLQERAALHPSKAALRRPPALPRRQRDERGCATAPAAHRPAGPIGFRPARLGWPAPRGRRSVAGACQVADECTEEFGHLRPPLPEHPDRPGLLLPARLPARWQGRRRCRAVGAAKLLYSTQAGLTDGGSELKLVKFLDFDSSRRLVFFHTATVRWAACGWTGPAAPAEILMRDAVLDAIAYDWTRACCSTWCPTPPTPATTAAASGWLNVDHGGRTPGWPGSPAQGAWLRTRPGAFCYISLWCGARPACTPCAWTAPKLRPLLTGGRGAPGRLALDSEQGRLYWLDMELRGVFSARPLNGSDRRAIWHMGSGYDGIPLGWRSSRTACSGATCAPAPFTPSTNSRASR</sequence>
<name>A0A1I8FJ09_9PLAT</name>
<evidence type="ECO:0000313" key="3">
    <source>
        <dbReference type="WBParaSite" id="maker-unitig_36979-snap-gene-0.3-mRNA-1"/>
    </source>
</evidence>
<dbReference type="WBParaSite" id="maker-unitig_36979-snap-gene-0.3-mRNA-1">
    <property type="protein sequence ID" value="maker-unitig_36979-snap-gene-0.3-mRNA-1"/>
    <property type="gene ID" value="maker-unitig_36979-snap-gene-0.3"/>
</dbReference>
<dbReference type="AlphaFoldDB" id="A0A1I8FJ09"/>
<evidence type="ECO:0000256" key="1">
    <source>
        <dbReference type="SAM" id="MobiDB-lite"/>
    </source>
</evidence>
<organism evidence="2 3">
    <name type="scientific">Macrostomum lignano</name>
    <dbReference type="NCBI Taxonomy" id="282301"/>
    <lineage>
        <taxon>Eukaryota</taxon>
        <taxon>Metazoa</taxon>
        <taxon>Spiralia</taxon>
        <taxon>Lophotrochozoa</taxon>
        <taxon>Platyhelminthes</taxon>
        <taxon>Rhabditophora</taxon>
        <taxon>Macrostomorpha</taxon>
        <taxon>Macrostomida</taxon>
        <taxon>Macrostomidae</taxon>
        <taxon>Macrostomum</taxon>
    </lineage>
</organism>
<proteinExistence type="predicted"/>
<keyword evidence="2" id="KW-1185">Reference proteome</keyword>
<dbReference type="Proteomes" id="UP000095280">
    <property type="component" value="Unplaced"/>
</dbReference>
<reference evidence="3" key="1">
    <citation type="submission" date="2016-11" db="UniProtKB">
        <authorList>
            <consortium name="WormBaseParasite"/>
        </authorList>
    </citation>
    <scope>IDENTIFICATION</scope>
</reference>